<accession>A0A8H3Z0J4</accession>
<evidence type="ECO:0000259" key="2">
    <source>
        <dbReference type="SMART" id="SM00382"/>
    </source>
</evidence>
<gene>
    <name evidence="3" type="ORF">EG327_006488</name>
</gene>
<feature type="region of interest" description="Disordered" evidence="1">
    <location>
        <begin position="1"/>
        <end position="43"/>
    </location>
</feature>
<evidence type="ECO:0000313" key="4">
    <source>
        <dbReference type="Proteomes" id="UP000490939"/>
    </source>
</evidence>
<dbReference type="InterPro" id="IPR003959">
    <property type="entry name" value="ATPase_AAA_core"/>
</dbReference>
<dbReference type="Gene3D" id="3.40.50.300">
    <property type="entry name" value="P-loop containing nucleotide triphosphate hydrolases"/>
    <property type="match status" value="1"/>
</dbReference>
<keyword evidence="4" id="KW-1185">Reference proteome</keyword>
<evidence type="ECO:0000256" key="1">
    <source>
        <dbReference type="SAM" id="MobiDB-lite"/>
    </source>
</evidence>
<comment type="caution">
    <text evidence="3">The sequence shown here is derived from an EMBL/GenBank/DDBJ whole genome shotgun (WGS) entry which is preliminary data.</text>
</comment>
<dbReference type="EMBL" id="WNWR01000380">
    <property type="protein sequence ID" value="KAE9980694.1"/>
    <property type="molecule type" value="Genomic_DNA"/>
</dbReference>
<feature type="domain" description="AAA+ ATPase" evidence="2">
    <location>
        <begin position="470"/>
        <end position="599"/>
    </location>
</feature>
<dbReference type="AlphaFoldDB" id="A0A8H3Z0J4"/>
<name>A0A8H3Z0J4_VENIN</name>
<reference evidence="3 4" key="1">
    <citation type="submission" date="2019-07" db="EMBL/GenBank/DDBJ databases">
        <title>Venturia inaequalis Genome Resource.</title>
        <authorList>
            <person name="Lichtner F.J."/>
        </authorList>
    </citation>
    <scope>NUCLEOTIDE SEQUENCE [LARGE SCALE GENOMIC DNA]</scope>
    <source>
        <strain evidence="3 4">DMI_063113</strain>
    </source>
</reference>
<organism evidence="3 4">
    <name type="scientific">Venturia inaequalis</name>
    <name type="common">Apple scab fungus</name>
    <dbReference type="NCBI Taxonomy" id="5025"/>
    <lineage>
        <taxon>Eukaryota</taxon>
        <taxon>Fungi</taxon>
        <taxon>Dikarya</taxon>
        <taxon>Ascomycota</taxon>
        <taxon>Pezizomycotina</taxon>
        <taxon>Dothideomycetes</taxon>
        <taxon>Pleosporomycetidae</taxon>
        <taxon>Venturiales</taxon>
        <taxon>Venturiaceae</taxon>
        <taxon>Venturia</taxon>
    </lineage>
</organism>
<dbReference type="SUPFAM" id="SSF52540">
    <property type="entry name" value="P-loop containing nucleoside triphosphate hydrolases"/>
    <property type="match status" value="1"/>
</dbReference>
<dbReference type="GO" id="GO:0016887">
    <property type="term" value="F:ATP hydrolysis activity"/>
    <property type="evidence" value="ECO:0007669"/>
    <property type="project" value="InterPro"/>
</dbReference>
<dbReference type="SMART" id="SM00382">
    <property type="entry name" value="AAA"/>
    <property type="match status" value="1"/>
</dbReference>
<dbReference type="InterPro" id="IPR027417">
    <property type="entry name" value="P-loop_NTPase"/>
</dbReference>
<dbReference type="GO" id="GO:0005524">
    <property type="term" value="F:ATP binding"/>
    <property type="evidence" value="ECO:0007669"/>
    <property type="project" value="InterPro"/>
</dbReference>
<dbReference type="InterPro" id="IPR054289">
    <property type="entry name" value="DUF7025"/>
</dbReference>
<evidence type="ECO:0000313" key="3">
    <source>
        <dbReference type="EMBL" id="KAE9980694.1"/>
    </source>
</evidence>
<protein>
    <recommendedName>
        <fullName evidence="2">AAA+ ATPase domain-containing protein</fullName>
    </recommendedName>
</protein>
<dbReference type="PANTHER" id="PTHR46411:SF3">
    <property type="entry name" value="AAA+ ATPASE DOMAIN-CONTAINING PROTEIN"/>
    <property type="match status" value="1"/>
</dbReference>
<dbReference type="Pfam" id="PF22942">
    <property type="entry name" value="DUF7025"/>
    <property type="match status" value="1"/>
</dbReference>
<dbReference type="Proteomes" id="UP000490939">
    <property type="component" value="Unassembled WGS sequence"/>
</dbReference>
<sequence>MADDTMTPPIADGESVDSTEKPAQIDTPAESSDSSKSTKSDDDLEMLTGSLCEIKSLVEKTKAGENTIIEKEKYDSSLEKKPFEQYAIVTKRVLDEDGKLKKTMVTINSPQLLKALKKLVQFFPSESLDFDTQVSYDSPYSLLHHHRTELQEYKESSDDETTREHIDLLLLFLASEASDKGRVATKLIASGLITFENAWMVYKPGDLIYDSSYGQDRLYTLNQTGYHKDNCAGKYFQLSCSFSNCDGDKSGVSHTTLRIVERQEFVGTTPSKISSLSAFPLKVLDAEERAMIKEKLTARGERYLQIKGVEPYEYNGLSLYLKRPPWDFYDERANYDGTWLPRTATERIVIDAKTFVEEMRDQKEGLAAPPAESSDGDGDGNCCRQTACDSNQFQSLEADPLFCPPYVYGYSLELKEWCKFFVEHLSPVKWQSNPMNALILPDAQRRLIKSLVTSHRYPDAARDEASLKGKGLIMLLHGTPGSGKTLTAELVAEQTHRPLLKLSTGELGSWEERISHELKKLLTYASIWHAIVLIDEADVFLEARKSGPEQFQQNNMVAVFLKQLEYFQGILFLTSNRVAVFDPAIRSRIHLALQYHAPDKSRRTLLWRQKLSSLPIEVMDFNIEEAVEVLSGPDMNGREISNAVNTARTLGAAENGNGDEGDGKIKLEDLETVVQVWTDFQIQLDVAGVL</sequence>
<dbReference type="Pfam" id="PF00004">
    <property type="entry name" value="AAA"/>
    <property type="match status" value="1"/>
</dbReference>
<dbReference type="CDD" id="cd19481">
    <property type="entry name" value="RecA-like_protease"/>
    <property type="match status" value="1"/>
</dbReference>
<dbReference type="InterPro" id="IPR003593">
    <property type="entry name" value="AAA+_ATPase"/>
</dbReference>
<dbReference type="PANTHER" id="PTHR46411">
    <property type="entry name" value="FAMILY ATPASE, PUTATIVE-RELATED"/>
    <property type="match status" value="1"/>
</dbReference>
<proteinExistence type="predicted"/>